<feature type="active site" evidence="1">
    <location>
        <position position="166"/>
    </location>
</feature>
<proteinExistence type="inferred from homology"/>
<dbReference type="NCBIfam" id="TIGR00005">
    <property type="entry name" value="rluA_subfam"/>
    <property type="match status" value="1"/>
</dbReference>
<comment type="similarity">
    <text evidence="3">Belongs to the pseudouridine synthase RluA family.</text>
</comment>
<dbReference type="InterPro" id="IPR020103">
    <property type="entry name" value="PsdUridine_synth_cat_dom_sf"/>
</dbReference>
<evidence type="ECO:0000256" key="1">
    <source>
        <dbReference type="PIRSR" id="PIRSR606225-1"/>
    </source>
</evidence>
<dbReference type="PROSITE" id="PS50889">
    <property type="entry name" value="S4"/>
    <property type="match status" value="1"/>
</dbReference>
<keyword evidence="3" id="KW-0413">Isomerase</keyword>
<dbReference type="WBParaSite" id="TCONS_00009255.p1">
    <property type="protein sequence ID" value="TCONS_00009255.p1"/>
    <property type="gene ID" value="XLOC_007086"/>
</dbReference>
<feature type="domain" description="Pseudouridine synthase RsuA/RluA-like" evidence="4">
    <location>
        <begin position="123"/>
        <end position="269"/>
    </location>
</feature>
<dbReference type="PANTHER" id="PTHR21600:SF40">
    <property type="entry name" value="PSEUDOURIDYLATE SYNTHASE RPUSD2"/>
    <property type="match status" value="1"/>
</dbReference>
<dbReference type="InterPro" id="IPR006225">
    <property type="entry name" value="PsdUridine_synth_RluC/D"/>
</dbReference>
<dbReference type="Proteomes" id="UP000035681">
    <property type="component" value="Unplaced"/>
</dbReference>
<evidence type="ECO:0000313" key="6">
    <source>
        <dbReference type="WBParaSite" id="SSTP_0000056700.1"/>
    </source>
</evidence>
<dbReference type="STRING" id="6248.A0A0K0DTK5"/>
<dbReference type="GO" id="GO:0009982">
    <property type="term" value="F:pseudouridine synthase activity"/>
    <property type="evidence" value="ECO:0007669"/>
    <property type="project" value="InterPro"/>
</dbReference>
<evidence type="ECO:0000259" key="4">
    <source>
        <dbReference type="Pfam" id="PF00849"/>
    </source>
</evidence>
<protein>
    <recommendedName>
        <fullName evidence="3">Pseudouridine synthase</fullName>
        <ecNumber evidence="3">5.4.99.-</ecNumber>
    </recommendedName>
</protein>
<dbReference type="AlphaFoldDB" id="A0A0K0DTK5"/>
<dbReference type="Gene3D" id="3.30.2350.10">
    <property type="entry name" value="Pseudouridine synthase"/>
    <property type="match status" value="1"/>
</dbReference>
<keyword evidence="2" id="KW-0694">RNA-binding</keyword>
<evidence type="ECO:0000256" key="3">
    <source>
        <dbReference type="RuleBase" id="RU362028"/>
    </source>
</evidence>
<name>A0A0K0DTK5_STRER</name>
<comment type="catalytic activity">
    <reaction evidence="3">
        <text>a uridine in RNA = a pseudouridine in RNA</text>
        <dbReference type="Rhea" id="RHEA:48348"/>
        <dbReference type="Rhea" id="RHEA-COMP:12068"/>
        <dbReference type="Rhea" id="RHEA-COMP:12069"/>
        <dbReference type="ChEBI" id="CHEBI:65314"/>
        <dbReference type="ChEBI" id="CHEBI:65315"/>
    </reaction>
</comment>
<dbReference type="InterPro" id="IPR050188">
    <property type="entry name" value="RluA_PseudoU_synthase"/>
</dbReference>
<dbReference type="GO" id="GO:0000455">
    <property type="term" value="P:enzyme-directed rRNA pseudouridine synthesis"/>
    <property type="evidence" value="ECO:0007669"/>
    <property type="project" value="TreeGrafter"/>
</dbReference>
<keyword evidence="5" id="KW-1185">Reference proteome</keyword>
<dbReference type="SUPFAM" id="SSF55120">
    <property type="entry name" value="Pseudouridine synthase"/>
    <property type="match status" value="1"/>
</dbReference>
<evidence type="ECO:0000256" key="2">
    <source>
        <dbReference type="PROSITE-ProRule" id="PRU00182"/>
    </source>
</evidence>
<accession>A0A0K0DTK5</accession>
<dbReference type="WBParaSite" id="SSTP_0000056700.1">
    <property type="protein sequence ID" value="SSTP_0000056700.1"/>
    <property type="gene ID" value="SSTP_0000056700"/>
</dbReference>
<dbReference type="EC" id="5.4.99.-" evidence="3"/>
<reference evidence="6" key="1">
    <citation type="submission" date="2015-08" db="UniProtKB">
        <authorList>
            <consortium name="WormBaseParasite"/>
        </authorList>
    </citation>
    <scope>IDENTIFICATION</scope>
</reference>
<evidence type="ECO:0000313" key="5">
    <source>
        <dbReference type="Proteomes" id="UP000035681"/>
    </source>
</evidence>
<dbReference type="PANTHER" id="PTHR21600">
    <property type="entry name" value="MITOCHONDRIAL RNA PSEUDOURIDINE SYNTHASE"/>
    <property type="match status" value="1"/>
</dbReference>
<dbReference type="CDD" id="cd02557">
    <property type="entry name" value="PseudoU_synth_ScRIB2"/>
    <property type="match status" value="1"/>
</dbReference>
<dbReference type="GO" id="GO:0003723">
    <property type="term" value="F:RNA binding"/>
    <property type="evidence" value="ECO:0007669"/>
    <property type="project" value="UniProtKB-KW"/>
</dbReference>
<sequence>MSSENIEKNSRKRKYHENSDFEMNYIVKEGIRYLEPYWCTYKAQAKGRWINKKLLDVFTKEFISANPYYMKLAIKTGRMFVNGERMTNLDYVIKDSDSIVHVAHRHEHEILDKKIEIIDNNENYLVVNKPPSLPVHACGQYKVHSMIEQIRIQHGIANLRTLYRLDKNVSGVLMFAKNYEADLEFKKLMQSRNIYKEYIALVEGKFPDNDIVCEEPIGNLVITMGIQCIRKDGKNAKSTFKKIWTDGKKSLICCRIESGRTHQIRVHLQYIGYPIINDKLYNSTVWGKNKGKYAEYGKDMDTLSKDIQDSHKSSLWHEKPNLEFENNMKKWANDDVELPVLDIKDTTSFSHLPKFDPFCVGCNVRKKKVSLDNFMIYLHCIKYETDKWKYEAPFPSWANMSFFQENQTNII</sequence>
<comment type="function">
    <text evidence="3">Responsible for synthesis of pseudouridine from uracil.</text>
</comment>
<organism evidence="6">
    <name type="scientific">Strongyloides stercoralis</name>
    <name type="common">Threadworm</name>
    <dbReference type="NCBI Taxonomy" id="6248"/>
    <lineage>
        <taxon>Eukaryota</taxon>
        <taxon>Metazoa</taxon>
        <taxon>Ecdysozoa</taxon>
        <taxon>Nematoda</taxon>
        <taxon>Chromadorea</taxon>
        <taxon>Rhabditida</taxon>
        <taxon>Tylenchina</taxon>
        <taxon>Panagrolaimomorpha</taxon>
        <taxon>Strongyloidoidea</taxon>
        <taxon>Strongyloididae</taxon>
        <taxon>Strongyloides</taxon>
    </lineage>
</organism>
<dbReference type="PROSITE" id="PS01129">
    <property type="entry name" value="PSI_RLU"/>
    <property type="match status" value="1"/>
</dbReference>
<dbReference type="InterPro" id="IPR006145">
    <property type="entry name" value="PsdUridine_synth_RsuA/RluA"/>
</dbReference>
<dbReference type="Pfam" id="PF00849">
    <property type="entry name" value="PseudoU_synth_2"/>
    <property type="match status" value="1"/>
</dbReference>
<dbReference type="InterPro" id="IPR006224">
    <property type="entry name" value="PsdUridine_synth_RluA-like_CS"/>
</dbReference>